<keyword evidence="3" id="KW-0997">Cell inner membrane</keyword>
<evidence type="ECO:0000256" key="7">
    <source>
        <dbReference type="SAM" id="Phobius"/>
    </source>
</evidence>
<dbReference type="Proteomes" id="UP000503820">
    <property type="component" value="Unassembled WGS sequence"/>
</dbReference>
<feature type="transmembrane region" description="Helical" evidence="7">
    <location>
        <begin position="279"/>
        <end position="301"/>
    </location>
</feature>
<evidence type="ECO:0000256" key="3">
    <source>
        <dbReference type="ARBA" id="ARBA00022519"/>
    </source>
</evidence>
<dbReference type="Pfam" id="PF06808">
    <property type="entry name" value="DctM"/>
    <property type="match status" value="1"/>
</dbReference>
<dbReference type="NCBIfam" id="TIGR00786">
    <property type="entry name" value="dctM"/>
    <property type="match status" value="1"/>
</dbReference>
<dbReference type="InterPro" id="IPR004681">
    <property type="entry name" value="TRAP_DctM"/>
</dbReference>
<evidence type="ECO:0000313" key="10">
    <source>
        <dbReference type="Proteomes" id="UP000503820"/>
    </source>
</evidence>
<accession>A0A7J0BZH3</accession>
<sequence length="433" mass="44648">MTGLFSMPDAAWVLFGLLVPLFLLNTPIAVAVGVSAVAAFMVQGDMNLMLVVQRLYAGADSFPLMAVPLFIIAGNLMGAGGISRRIVAVADALVGHLPGGLAAVSVLSAMFFAGISGSAAADTAAVGTILIPAMVRRGYSPAFSGAVQAAAGSVGVVIPPSIPMIIFGVLTGASIGRLFAAGVLPGLLIGASLMAVCVWHARRNGWRSERPFSSRALRIALTKATWALGAPLIILGGIAGGMFTATESAAIAVFYALFIGLFVYRELPLSSLPGLVLQSGITSAIILFIICTASVFSWFMAIRDLPAAIAQGLLGITENPLLLLLIINGMLLCAGIILETTAALILFVPVLLPVLPALGIDVIHLGVIVVMNLAIGMLTPPMGVCLIVSCSIASVRLEAISRAVLPFLLALLLNLALVSLYPPLSLYLPSLLF</sequence>
<dbReference type="RefSeq" id="WP_243451422.1">
    <property type="nucleotide sequence ID" value="NZ_BLVP01000043.1"/>
</dbReference>
<organism evidence="9 10">
    <name type="scientific">Desulfovibrio psychrotolerans</name>
    <dbReference type="NCBI Taxonomy" id="415242"/>
    <lineage>
        <taxon>Bacteria</taxon>
        <taxon>Pseudomonadati</taxon>
        <taxon>Thermodesulfobacteriota</taxon>
        <taxon>Desulfovibrionia</taxon>
        <taxon>Desulfovibrionales</taxon>
        <taxon>Desulfovibrionaceae</taxon>
        <taxon>Desulfovibrio</taxon>
    </lineage>
</organism>
<dbReference type="EMBL" id="BLVP01000043">
    <property type="protein sequence ID" value="GFM38572.1"/>
    <property type="molecule type" value="Genomic_DNA"/>
</dbReference>
<feature type="transmembrane region" description="Helical" evidence="7">
    <location>
        <begin position="12"/>
        <end position="42"/>
    </location>
</feature>
<reference evidence="9 10" key="1">
    <citation type="submission" date="2020-05" db="EMBL/GenBank/DDBJ databases">
        <title>Draft genome sequence of Desulfovibrio psychrotolerans JS1T.</title>
        <authorList>
            <person name="Ueno A."/>
            <person name="Tamazawa S."/>
            <person name="Tamamura S."/>
            <person name="Murakami T."/>
            <person name="Kiyama T."/>
            <person name="Inomata H."/>
            <person name="Amano Y."/>
            <person name="Miyakawa K."/>
            <person name="Tamaki H."/>
            <person name="Naganuma T."/>
            <person name="Kaneko K."/>
        </authorList>
    </citation>
    <scope>NUCLEOTIDE SEQUENCE [LARGE SCALE GENOMIC DNA]</scope>
    <source>
        <strain evidence="9 10">JS1</strain>
    </source>
</reference>
<feature type="transmembrane region" description="Helical" evidence="7">
    <location>
        <begin position="354"/>
        <end position="375"/>
    </location>
</feature>
<feature type="transmembrane region" description="Helical" evidence="7">
    <location>
        <begin position="381"/>
        <end position="397"/>
    </location>
</feature>
<dbReference type="PANTHER" id="PTHR33362">
    <property type="entry name" value="SIALIC ACID TRAP TRANSPORTER PERMEASE PROTEIN SIAT-RELATED"/>
    <property type="match status" value="1"/>
</dbReference>
<keyword evidence="5 7" id="KW-1133">Transmembrane helix</keyword>
<keyword evidence="2" id="KW-1003">Cell membrane</keyword>
<comment type="subcellular location">
    <subcellularLocation>
        <location evidence="1">Cell inner membrane</location>
        <topology evidence="1">Multi-pass membrane protein</topology>
    </subcellularLocation>
</comment>
<dbReference type="InterPro" id="IPR010656">
    <property type="entry name" value="DctM"/>
</dbReference>
<protein>
    <submittedName>
        <fullName evidence="9">C4-dicarboxylate ABC transporter permease</fullName>
    </submittedName>
</protein>
<feature type="transmembrane region" description="Helical" evidence="7">
    <location>
        <begin position="404"/>
        <end position="424"/>
    </location>
</feature>
<feature type="domain" description="TRAP C4-dicarboxylate transport system permease DctM subunit" evidence="8">
    <location>
        <begin position="16"/>
        <end position="423"/>
    </location>
</feature>
<feature type="transmembrane region" description="Helical" evidence="7">
    <location>
        <begin position="62"/>
        <end position="82"/>
    </location>
</feature>
<gene>
    <name evidence="9" type="ORF">DSM19430T_32560</name>
</gene>
<keyword evidence="10" id="KW-1185">Reference proteome</keyword>
<feature type="transmembrane region" description="Helical" evidence="7">
    <location>
        <begin position="220"/>
        <end position="243"/>
    </location>
</feature>
<evidence type="ECO:0000256" key="2">
    <source>
        <dbReference type="ARBA" id="ARBA00022475"/>
    </source>
</evidence>
<proteinExistence type="predicted"/>
<dbReference type="PIRSF" id="PIRSF006066">
    <property type="entry name" value="HI0050"/>
    <property type="match status" value="1"/>
</dbReference>
<evidence type="ECO:0000256" key="5">
    <source>
        <dbReference type="ARBA" id="ARBA00022989"/>
    </source>
</evidence>
<feature type="transmembrane region" description="Helical" evidence="7">
    <location>
        <begin position="102"/>
        <end position="131"/>
    </location>
</feature>
<comment type="caution">
    <text evidence="9">The sequence shown here is derived from an EMBL/GenBank/DDBJ whole genome shotgun (WGS) entry which is preliminary data.</text>
</comment>
<dbReference type="PANTHER" id="PTHR33362:SF2">
    <property type="entry name" value="TRAP TRANSPORTER LARGE PERMEASE PROTEIN"/>
    <property type="match status" value="1"/>
</dbReference>
<evidence type="ECO:0000256" key="4">
    <source>
        <dbReference type="ARBA" id="ARBA00022692"/>
    </source>
</evidence>
<feature type="transmembrane region" description="Helical" evidence="7">
    <location>
        <begin position="321"/>
        <end position="347"/>
    </location>
</feature>
<evidence type="ECO:0000256" key="1">
    <source>
        <dbReference type="ARBA" id="ARBA00004429"/>
    </source>
</evidence>
<dbReference type="GO" id="GO:0022857">
    <property type="term" value="F:transmembrane transporter activity"/>
    <property type="evidence" value="ECO:0007669"/>
    <property type="project" value="TreeGrafter"/>
</dbReference>
<evidence type="ECO:0000259" key="8">
    <source>
        <dbReference type="Pfam" id="PF06808"/>
    </source>
</evidence>
<keyword evidence="6 7" id="KW-0472">Membrane</keyword>
<dbReference type="AlphaFoldDB" id="A0A7J0BZH3"/>
<evidence type="ECO:0000256" key="6">
    <source>
        <dbReference type="ARBA" id="ARBA00023136"/>
    </source>
</evidence>
<keyword evidence="4 7" id="KW-0812">Transmembrane</keyword>
<feature type="transmembrane region" description="Helical" evidence="7">
    <location>
        <begin position="249"/>
        <end position="267"/>
    </location>
</feature>
<feature type="transmembrane region" description="Helical" evidence="7">
    <location>
        <begin position="143"/>
        <end position="166"/>
    </location>
</feature>
<name>A0A7J0BZH3_9BACT</name>
<evidence type="ECO:0000313" key="9">
    <source>
        <dbReference type="EMBL" id="GFM38572.1"/>
    </source>
</evidence>
<feature type="transmembrane region" description="Helical" evidence="7">
    <location>
        <begin position="178"/>
        <end position="199"/>
    </location>
</feature>
<dbReference type="GO" id="GO:0005886">
    <property type="term" value="C:plasma membrane"/>
    <property type="evidence" value="ECO:0007669"/>
    <property type="project" value="UniProtKB-SubCell"/>
</dbReference>